<keyword evidence="2" id="KW-0812">Transmembrane</keyword>
<evidence type="ECO:0000256" key="2">
    <source>
        <dbReference type="SAM" id="Phobius"/>
    </source>
</evidence>
<gene>
    <name evidence="3" type="ORF">CTOB1V02_LOCUS7178</name>
</gene>
<keyword evidence="2" id="KW-1133">Transmembrane helix</keyword>
<reference evidence="3" key="1">
    <citation type="submission" date="2020-11" db="EMBL/GenBank/DDBJ databases">
        <authorList>
            <person name="Tran Van P."/>
        </authorList>
    </citation>
    <scope>NUCLEOTIDE SEQUENCE</scope>
</reference>
<feature type="transmembrane region" description="Helical" evidence="2">
    <location>
        <begin position="40"/>
        <end position="63"/>
    </location>
</feature>
<evidence type="ECO:0000256" key="1">
    <source>
        <dbReference type="SAM" id="MobiDB-lite"/>
    </source>
</evidence>
<organism evidence="3">
    <name type="scientific">Cyprideis torosa</name>
    <dbReference type="NCBI Taxonomy" id="163714"/>
    <lineage>
        <taxon>Eukaryota</taxon>
        <taxon>Metazoa</taxon>
        <taxon>Ecdysozoa</taxon>
        <taxon>Arthropoda</taxon>
        <taxon>Crustacea</taxon>
        <taxon>Oligostraca</taxon>
        <taxon>Ostracoda</taxon>
        <taxon>Podocopa</taxon>
        <taxon>Podocopida</taxon>
        <taxon>Cytherocopina</taxon>
        <taxon>Cytheroidea</taxon>
        <taxon>Cytherideidae</taxon>
        <taxon>Cyprideis</taxon>
    </lineage>
</organism>
<accession>A0A7R8WCX5</accession>
<dbReference type="AlphaFoldDB" id="A0A7R8WCX5"/>
<keyword evidence="2" id="KW-0472">Membrane</keyword>
<proteinExistence type="predicted"/>
<evidence type="ECO:0000313" key="3">
    <source>
        <dbReference type="EMBL" id="CAD7229306.1"/>
    </source>
</evidence>
<dbReference type="EMBL" id="OB661986">
    <property type="protein sequence ID" value="CAD7229306.1"/>
    <property type="molecule type" value="Genomic_DNA"/>
</dbReference>
<sequence>MRRTLEELDEVERTGFKLELRDPAGAYAEDPFQRINLFKLYMLFGFFTVCLTAGAIIASYTAFLQEQYYMYYSEQEFLDTGTMQFPPKPETHGKTDKSQDE</sequence>
<name>A0A7R8WCX5_9CRUS</name>
<feature type="region of interest" description="Disordered" evidence="1">
    <location>
        <begin position="82"/>
        <end position="101"/>
    </location>
</feature>
<protein>
    <submittedName>
        <fullName evidence="3">Uncharacterized protein</fullName>
    </submittedName>
</protein>
<feature type="compositionally biased region" description="Basic and acidic residues" evidence="1">
    <location>
        <begin position="89"/>
        <end position="101"/>
    </location>
</feature>